<sequence>MQNHFELFHLPQRYAIDSNALDSAYRDVQSQVHPDRFVGATDAEKRVAMQWATRANEAYQTLKNPQKRARYLCELHGVDLQTESNTAMPMAFLMQQMEWREELAEARAGKDVELLDKLDAQLRAARKEQLAAIELHLDGADYQAAAQGVRALMFLEKFGEEVRFAFDAIEA</sequence>
<reference evidence="6" key="1">
    <citation type="journal article" date="2014" name="Int. J. Syst. Evol. Microbiol.">
        <title>Complete genome sequence of Corynebacterium casei LMG S-19264T (=DSM 44701T), isolated from a smear-ripened cheese.</title>
        <authorList>
            <consortium name="US DOE Joint Genome Institute (JGI-PGF)"/>
            <person name="Walter F."/>
            <person name="Albersmeier A."/>
            <person name="Kalinowski J."/>
            <person name="Ruckert C."/>
        </authorList>
    </citation>
    <scope>NUCLEOTIDE SEQUENCE</scope>
    <source>
        <strain evidence="6">KCTC 12344</strain>
    </source>
</reference>
<dbReference type="EMBL" id="BMWW01000001">
    <property type="protein sequence ID" value="GGY78239.1"/>
    <property type="molecule type" value="Genomic_DNA"/>
</dbReference>
<evidence type="ECO:0000313" key="8">
    <source>
        <dbReference type="Proteomes" id="UP000294359"/>
    </source>
</evidence>
<dbReference type="PANTHER" id="PTHR14021:SF15">
    <property type="entry name" value="IRON-SULFUR CLUSTER CO-CHAPERONE PROTEIN HSCB"/>
    <property type="match status" value="1"/>
</dbReference>
<dbReference type="OrthoDB" id="287587at2"/>
<evidence type="ECO:0000256" key="2">
    <source>
        <dbReference type="ARBA" id="ARBA00023186"/>
    </source>
</evidence>
<evidence type="ECO:0000313" key="6">
    <source>
        <dbReference type="EMBL" id="GGY78239.1"/>
    </source>
</evidence>
<dbReference type="Gene3D" id="1.10.287.110">
    <property type="entry name" value="DnaJ domain"/>
    <property type="match status" value="1"/>
</dbReference>
<dbReference type="GO" id="GO:0001671">
    <property type="term" value="F:ATPase activator activity"/>
    <property type="evidence" value="ECO:0007669"/>
    <property type="project" value="InterPro"/>
</dbReference>
<organism evidence="6 9">
    <name type="scientific">Pseudoduganella plicata</name>
    <dbReference type="NCBI Taxonomy" id="321984"/>
    <lineage>
        <taxon>Bacteria</taxon>
        <taxon>Pseudomonadati</taxon>
        <taxon>Pseudomonadota</taxon>
        <taxon>Betaproteobacteria</taxon>
        <taxon>Burkholderiales</taxon>
        <taxon>Oxalobacteraceae</taxon>
        <taxon>Telluria group</taxon>
        <taxon>Pseudoduganella</taxon>
    </lineage>
</organism>
<dbReference type="InterPro" id="IPR001623">
    <property type="entry name" value="DnaJ_domain"/>
</dbReference>
<keyword evidence="2 4" id="KW-0143">Chaperone</keyword>
<protein>
    <recommendedName>
        <fullName evidence="4">Co-chaperone protein HscB homolog</fullName>
    </recommendedName>
</protein>
<dbReference type="InterPro" id="IPR036386">
    <property type="entry name" value="HscB_C_sf"/>
</dbReference>
<dbReference type="GO" id="GO:0051259">
    <property type="term" value="P:protein complex oligomerization"/>
    <property type="evidence" value="ECO:0007669"/>
    <property type="project" value="InterPro"/>
</dbReference>
<evidence type="ECO:0000256" key="1">
    <source>
        <dbReference type="ARBA" id="ARBA00010476"/>
    </source>
</evidence>
<name>A0A4P7BDE9_9BURK</name>
<comment type="subunit">
    <text evidence="4">Interacts with HscA and stimulates its ATPase activity.</text>
</comment>
<dbReference type="NCBIfam" id="NF002935">
    <property type="entry name" value="PRK03578.1"/>
    <property type="match status" value="1"/>
</dbReference>
<dbReference type="PROSITE" id="PS50076">
    <property type="entry name" value="DNAJ_2"/>
    <property type="match status" value="1"/>
</dbReference>
<dbReference type="NCBIfam" id="TIGR00714">
    <property type="entry name" value="hscB"/>
    <property type="match status" value="1"/>
</dbReference>
<gene>
    <name evidence="4 6" type="primary">hscB</name>
    <name evidence="7" type="ORF">E1742_07895</name>
    <name evidence="6" type="ORF">GCM10007388_08860</name>
</gene>
<accession>A0A4P7BDE9</accession>
<dbReference type="RefSeq" id="WP_134384370.1">
    <property type="nucleotide sequence ID" value="NZ_BMWW01000001.1"/>
</dbReference>
<dbReference type="SMART" id="SM00271">
    <property type="entry name" value="DnaJ"/>
    <property type="match status" value="1"/>
</dbReference>
<dbReference type="Gene3D" id="1.20.1280.20">
    <property type="entry name" value="HscB, C-terminal domain"/>
    <property type="match status" value="1"/>
</dbReference>
<dbReference type="GO" id="GO:1990230">
    <property type="term" value="C:iron-sulfur cluster transfer complex"/>
    <property type="evidence" value="ECO:0007669"/>
    <property type="project" value="TreeGrafter"/>
</dbReference>
<dbReference type="PANTHER" id="PTHR14021">
    <property type="entry name" value="IRON-SULFUR CLUSTER CO-CHAPERONE PROTEIN HSCB"/>
    <property type="match status" value="1"/>
</dbReference>
<dbReference type="EMBL" id="CP038026">
    <property type="protein sequence ID" value="QBQ36082.1"/>
    <property type="molecule type" value="Genomic_DNA"/>
</dbReference>
<reference evidence="6" key="3">
    <citation type="submission" date="2022-12" db="EMBL/GenBank/DDBJ databases">
        <authorList>
            <person name="Sun Q."/>
            <person name="Kim S."/>
        </authorList>
    </citation>
    <scope>NUCLEOTIDE SEQUENCE</scope>
    <source>
        <strain evidence="6">KCTC 12344</strain>
    </source>
</reference>
<keyword evidence="8" id="KW-1185">Reference proteome</keyword>
<dbReference type="InterPro" id="IPR004640">
    <property type="entry name" value="HscB"/>
</dbReference>
<dbReference type="Proteomes" id="UP000294359">
    <property type="component" value="Chromosome"/>
</dbReference>
<evidence type="ECO:0000313" key="9">
    <source>
        <dbReference type="Proteomes" id="UP000619512"/>
    </source>
</evidence>
<reference evidence="7 8" key="2">
    <citation type="submission" date="2019-03" db="EMBL/GenBank/DDBJ databases">
        <title>Draft Genome Sequences of Six Type Strains of the Genus Massilia.</title>
        <authorList>
            <person name="Miess H."/>
            <person name="Frediansyhah A."/>
            <person name="Gross H."/>
        </authorList>
    </citation>
    <scope>NUCLEOTIDE SEQUENCE [LARGE SCALE GENOMIC DNA]</scope>
    <source>
        <strain evidence="7 8">DSM 17505</strain>
    </source>
</reference>
<feature type="domain" description="J" evidence="5">
    <location>
        <begin position="3"/>
        <end position="77"/>
    </location>
</feature>
<evidence type="ECO:0000259" key="5">
    <source>
        <dbReference type="PROSITE" id="PS50076"/>
    </source>
</evidence>
<evidence type="ECO:0000256" key="4">
    <source>
        <dbReference type="HAMAP-Rule" id="MF_00682"/>
    </source>
</evidence>
<comment type="function">
    <text evidence="3 4">Co-chaperone involved in the maturation of iron-sulfur cluster-containing proteins. Seems to help targeting proteins to be folded toward HscA.</text>
</comment>
<dbReference type="InterPro" id="IPR009073">
    <property type="entry name" value="HscB_oligo_C"/>
</dbReference>
<evidence type="ECO:0000313" key="7">
    <source>
        <dbReference type="EMBL" id="QBQ36082.1"/>
    </source>
</evidence>
<dbReference type="SUPFAM" id="SSF46565">
    <property type="entry name" value="Chaperone J-domain"/>
    <property type="match status" value="1"/>
</dbReference>
<dbReference type="GO" id="GO:0051087">
    <property type="term" value="F:protein-folding chaperone binding"/>
    <property type="evidence" value="ECO:0007669"/>
    <property type="project" value="InterPro"/>
</dbReference>
<dbReference type="GO" id="GO:0006457">
    <property type="term" value="P:protein folding"/>
    <property type="evidence" value="ECO:0007669"/>
    <property type="project" value="UniProtKB-UniRule"/>
</dbReference>
<dbReference type="GO" id="GO:0044571">
    <property type="term" value="P:[2Fe-2S] cluster assembly"/>
    <property type="evidence" value="ECO:0007669"/>
    <property type="project" value="InterPro"/>
</dbReference>
<comment type="similarity">
    <text evidence="1 4">Belongs to the HscB family.</text>
</comment>
<dbReference type="SUPFAM" id="SSF47144">
    <property type="entry name" value="HSC20 (HSCB), C-terminal oligomerisation domain"/>
    <property type="match status" value="1"/>
</dbReference>
<proteinExistence type="inferred from homology"/>
<dbReference type="Proteomes" id="UP000619512">
    <property type="component" value="Unassembled WGS sequence"/>
</dbReference>
<dbReference type="Pfam" id="PF00226">
    <property type="entry name" value="DnaJ"/>
    <property type="match status" value="1"/>
</dbReference>
<dbReference type="InterPro" id="IPR036869">
    <property type="entry name" value="J_dom_sf"/>
</dbReference>
<dbReference type="AlphaFoldDB" id="A0A4P7BDE9"/>
<dbReference type="HAMAP" id="MF_00682">
    <property type="entry name" value="HscB"/>
    <property type="match status" value="1"/>
</dbReference>
<dbReference type="Pfam" id="PF07743">
    <property type="entry name" value="HSCB_C"/>
    <property type="match status" value="1"/>
</dbReference>
<dbReference type="CDD" id="cd06257">
    <property type="entry name" value="DnaJ"/>
    <property type="match status" value="1"/>
</dbReference>
<evidence type="ECO:0000256" key="3">
    <source>
        <dbReference type="ARBA" id="ARBA00025596"/>
    </source>
</evidence>